<keyword evidence="2" id="KW-0472">Membrane</keyword>
<dbReference type="Pfam" id="PF00652">
    <property type="entry name" value="Ricin_B_lectin"/>
    <property type="match status" value="1"/>
</dbReference>
<sequence>MRGDGEKKGIPGILVGGVLAVALVAAGAIGVGALTTYRKASGRAKTTAAYRSPMGSVPPTVSASPSPIAPPAVPGVSDPRATPSVPHKGPGAPDKAAASDASSGRRHVAALAVASHSLVSYASGRCADISGGGRANAPVQIWSCTGASWQKWMFASGTIRSGGLCMTATGSNGAAIVAAACNGGAAQRFVLKSSLDIVHSGTSECVDVKDNKTVNGTPLQLWKCSGTSNQKWHTA</sequence>
<evidence type="ECO:0000256" key="1">
    <source>
        <dbReference type="SAM" id="MobiDB-lite"/>
    </source>
</evidence>
<dbReference type="SUPFAM" id="SSF50370">
    <property type="entry name" value="Ricin B-like lectins"/>
    <property type="match status" value="1"/>
</dbReference>
<feature type="region of interest" description="Disordered" evidence="1">
    <location>
        <begin position="42"/>
        <end position="100"/>
    </location>
</feature>
<dbReference type="Gene3D" id="2.80.10.50">
    <property type="match status" value="2"/>
</dbReference>
<feature type="compositionally biased region" description="Low complexity" evidence="1">
    <location>
        <begin position="57"/>
        <end position="66"/>
    </location>
</feature>
<dbReference type="InterPro" id="IPR000772">
    <property type="entry name" value="Ricin_B_lectin"/>
</dbReference>
<keyword evidence="2" id="KW-0812">Transmembrane</keyword>
<dbReference type="InterPro" id="IPR035992">
    <property type="entry name" value="Ricin_B-like_lectins"/>
</dbReference>
<feature type="compositionally biased region" description="Low complexity" evidence="1">
    <location>
        <begin position="88"/>
        <end position="100"/>
    </location>
</feature>
<evidence type="ECO:0000259" key="3">
    <source>
        <dbReference type="SMART" id="SM00458"/>
    </source>
</evidence>
<keyword evidence="2" id="KW-1133">Transmembrane helix</keyword>
<accession>A0ABV5YQ82</accession>
<dbReference type="RefSeq" id="WP_378208911.1">
    <property type="nucleotide sequence ID" value="NZ_JBHLZP010000261.1"/>
</dbReference>
<reference evidence="4 5" key="1">
    <citation type="submission" date="2024-09" db="EMBL/GenBank/DDBJ databases">
        <authorList>
            <person name="Sun Q."/>
            <person name="Mori K."/>
        </authorList>
    </citation>
    <scope>NUCLEOTIDE SEQUENCE [LARGE SCALE GENOMIC DNA]</scope>
    <source>
        <strain evidence="4 5">TBRC 0563</strain>
    </source>
</reference>
<gene>
    <name evidence="4" type="ORF">ACFFNX_29110</name>
</gene>
<dbReference type="EMBL" id="JBHLZP010000261">
    <property type="protein sequence ID" value="MFB9836239.1"/>
    <property type="molecule type" value="Genomic_DNA"/>
</dbReference>
<dbReference type="Proteomes" id="UP001589627">
    <property type="component" value="Unassembled WGS sequence"/>
</dbReference>
<protein>
    <submittedName>
        <fullName evidence="4">Ricin-type beta-trefoil lectin domain protein</fullName>
    </submittedName>
</protein>
<dbReference type="SMART" id="SM00458">
    <property type="entry name" value="RICIN"/>
    <property type="match status" value="1"/>
</dbReference>
<evidence type="ECO:0000313" key="5">
    <source>
        <dbReference type="Proteomes" id="UP001589627"/>
    </source>
</evidence>
<evidence type="ECO:0000256" key="2">
    <source>
        <dbReference type="SAM" id="Phobius"/>
    </source>
</evidence>
<organism evidence="4 5">
    <name type="scientific">Actinoallomurus acaciae</name>
    <dbReference type="NCBI Taxonomy" id="502577"/>
    <lineage>
        <taxon>Bacteria</taxon>
        <taxon>Bacillati</taxon>
        <taxon>Actinomycetota</taxon>
        <taxon>Actinomycetes</taxon>
        <taxon>Streptosporangiales</taxon>
        <taxon>Thermomonosporaceae</taxon>
        <taxon>Actinoallomurus</taxon>
    </lineage>
</organism>
<evidence type="ECO:0000313" key="4">
    <source>
        <dbReference type="EMBL" id="MFB9836239.1"/>
    </source>
</evidence>
<feature type="domain" description="Ricin B lectin" evidence="3">
    <location>
        <begin position="115"/>
        <end position="235"/>
    </location>
</feature>
<keyword evidence="5" id="KW-1185">Reference proteome</keyword>
<dbReference type="PROSITE" id="PS50231">
    <property type="entry name" value="RICIN_B_LECTIN"/>
    <property type="match status" value="1"/>
</dbReference>
<comment type="caution">
    <text evidence="4">The sequence shown here is derived from an EMBL/GenBank/DDBJ whole genome shotgun (WGS) entry which is preliminary data.</text>
</comment>
<feature type="transmembrane region" description="Helical" evidence="2">
    <location>
        <begin position="12"/>
        <end position="35"/>
    </location>
</feature>
<name>A0ABV5YQ82_9ACTN</name>
<proteinExistence type="predicted"/>